<dbReference type="Proteomes" id="UP001317001">
    <property type="component" value="Chromosome"/>
</dbReference>
<evidence type="ECO:0000313" key="3">
    <source>
        <dbReference type="Proteomes" id="UP001317001"/>
    </source>
</evidence>
<accession>A0ABY5NP35</accession>
<keyword evidence="3" id="KW-1185">Reference proteome</keyword>
<dbReference type="InterPro" id="IPR009706">
    <property type="entry name" value="DUF1287"/>
</dbReference>
<organism evidence="2 3">
    <name type="scientific">Paenimyroides aestuarii</name>
    <dbReference type="NCBI Taxonomy" id="2968490"/>
    <lineage>
        <taxon>Bacteria</taxon>
        <taxon>Pseudomonadati</taxon>
        <taxon>Bacteroidota</taxon>
        <taxon>Flavobacteriia</taxon>
        <taxon>Flavobacteriales</taxon>
        <taxon>Flavobacteriaceae</taxon>
        <taxon>Paenimyroides</taxon>
    </lineage>
</organism>
<feature type="chain" id="PRO_5045346643" evidence="1">
    <location>
        <begin position="21"/>
        <end position="218"/>
    </location>
</feature>
<feature type="signal peptide" evidence="1">
    <location>
        <begin position="1"/>
        <end position="20"/>
    </location>
</feature>
<proteinExistence type="predicted"/>
<evidence type="ECO:0000256" key="1">
    <source>
        <dbReference type="SAM" id="SignalP"/>
    </source>
</evidence>
<dbReference type="Pfam" id="PF06940">
    <property type="entry name" value="DUF1287"/>
    <property type="match status" value="1"/>
</dbReference>
<evidence type="ECO:0000313" key="2">
    <source>
        <dbReference type="EMBL" id="UUV20263.1"/>
    </source>
</evidence>
<reference evidence="2 3" key="1">
    <citation type="submission" date="2022-08" db="EMBL/GenBank/DDBJ databases">
        <title>Myroides zhujiangensis sp. nov., a novel bacterium isolated from sediment in the Pearl River Estuary.</title>
        <authorList>
            <person name="Cui L."/>
        </authorList>
    </citation>
    <scope>NUCLEOTIDE SEQUENCE [LARGE SCALE GENOMIC DNA]</scope>
    <source>
        <strain evidence="2 3">SCSIO 72103</strain>
    </source>
</reference>
<dbReference type="PIRSF" id="PIRSF011444">
    <property type="entry name" value="DUF1287"/>
    <property type="match status" value="1"/>
</dbReference>
<dbReference type="PROSITE" id="PS51257">
    <property type="entry name" value="PROKAR_LIPOPROTEIN"/>
    <property type="match status" value="1"/>
</dbReference>
<protein>
    <submittedName>
        <fullName evidence="2">DUF1287 domain-containing protein</fullName>
    </submittedName>
</protein>
<dbReference type="EMBL" id="CP102382">
    <property type="protein sequence ID" value="UUV20263.1"/>
    <property type="molecule type" value="Genomic_DNA"/>
</dbReference>
<gene>
    <name evidence="2" type="ORF">NPX36_07755</name>
</gene>
<name>A0ABY5NP35_9FLAO</name>
<keyword evidence="1" id="KW-0732">Signal</keyword>
<sequence>MKVFLFFLILVGFSSCTLKSQESFNAALVSSDETTTQKDTITDDVSDFRKKLSEKALSIIDASVRYTPDYVAIDYPNGDVPAKTGVCTDVVIRSYRKLGIDLQKEVHEDMRANFSIYPKNWGATKTDTNIDHRRVPNLETFFSRKGKKLQVTQNPDDYKTGAIVTWMINDKLPHIGIVTNQLSKDGKRRLIVHNVGGGQVLEDCLFKYTIVGHFVYEG</sequence>
<dbReference type="RefSeq" id="WP_257498169.1">
    <property type="nucleotide sequence ID" value="NZ_CP102382.1"/>
</dbReference>